<feature type="domain" description="Glycoside hydrolase family 20 catalytic" evidence="6">
    <location>
        <begin position="229"/>
        <end position="438"/>
    </location>
</feature>
<evidence type="ECO:0000259" key="7">
    <source>
        <dbReference type="Pfam" id="PF18088"/>
    </source>
</evidence>
<protein>
    <recommendedName>
        <fullName evidence="3">beta-N-acetylhexosaminidase</fullName>
        <ecNumber evidence="3">3.2.1.52</ecNumber>
    </recommendedName>
</protein>
<comment type="caution">
    <text evidence="8">The sequence shown here is derived from an EMBL/GenBank/DDBJ whole genome shotgun (WGS) entry which is preliminary data.</text>
</comment>
<keyword evidence="9" id="KW-1185">Reference proteome</keyword>
<evidence type="ECO:0000313" key="8">
    <source>
        <dbReference type="EMBL" id="TPX54762.1"/>
    </source>
</evidence>
<evidence type="ECO:0000256" key="1">
    <source>
        <dbReference type="ARBA" id="ARBA00001231"/>
    </source>
</evidence>
<dbReference type="CDD" id="cd06565">
    <property type="entry name" value="GH20_GcnA-like"/>
    <property type="match status" value="1"/>
</dbReference>
<dbReference type="GO" id="GO:0005975">
    <property type="term" value="P:carbohydrate metabolic process"/>
    <property type="evidence" value="ECO:0007669"/>
    <property type="project" value="InterPro"/>
</dbReference>
<dbReference type="Proteomes" id="UP000318582">
    <property type="component" value="Unassembled WGS sequence"/>
</dbReference>
<evidence type="ECO:0000256" key="3">
    <source>
        <dbReference type="ARBA" id="ARBA00012663"/>
    </source>
</evidence>
<dbReference type="PANTHER" id="PTHR21040">
    <property type="entry name" value="BCDNA.GH04120"/>
    <property type="match status" value="1"/>
</dbReference>
<reference evidence="8 9" key="1">
    <citation type="journal article" date="2019" name="Sci. Rep.">
        <title>Comparative genomics of chytrid fungi reveal insights into the obligate biotrophic and pathogenic lifestyle of Synchytrium endobioticum.</title>
        <authorList>
            <person name="van de Vossenberg B.T.L.H."/>
            <person name="Warris S."/>
            <person name="Nguyen H.D.T."/>
            <person name="van Gent-Pelzer M.P.E."/>
            <person name="Joly D.L."/>
            <person name="van de Geest H.C."/>
            <person name="Bonants P.J.M."/>
            <person name="Smith D.S."/>
            <person name="Levesque C.A."/>
            <person name="van der Lee T.A.J."/>
        </authorList>
    </citation>
    <scope>NUCLEOTIDE SEQUENCE [LARGE SCALE GENOMIC DNA]</scope>
    <source>
        <strain evidence="8 9">CBS 809.83</strain>
    </source>
</reference>
<gene>
    <name evidence="8" type="ORF">PhCBS80983_g05774</name>
</gene>
<dbReference type="EC" id="3.2.1.52" evidence="3"/>
<proteinExistence type="inferred from homology"/>
<dbReference type="InterPro" id="IPR015883">
    <property type="entry name" value="Glyco_hydro_20_cat"/>
</dbReference>
<dbReference type="GO" id="GO:0004563">
    <property type="term" value="F:beta-N-acetylhexosaminidase activity"/>
    <property type="evidence" value="ECO:0007669"/>
    <property type="project" value="UniProtKB-EC"/>
</dbReference>
<dbReference type="AlphaFoldDB" id="A0A507DU14"/>
<evidence type="ECO:0000256" key="4">
    <source>
        <dbReference type="ARBA" id="ARBA00022801"/>
    </source>
</evidence>
<dbReference type="Pfam" id="PF18088">
    <property type="entry name" value="Glyco_H_20C_C"/>
    <property type="match status" value="1"/>
</dbReference>
<dbReference type="EMBL" id="QEAQ01000140">
    <property type="protein sequence ID" value="TPX54762.1"/>
    <property type="molecule type" value="Genomic_DNA"/>
</dbReference>
<dbReference type="Pfam" id="PF00728">
    <property type="entry name" value="Glyco_hydro_20"/>
    <property type="match status" value="1"/>
</dbReference>
<feature type="region of interest" description="Disordered" evidence="5">
    <location>
        <begin position="46"/>
        <end position="99"/>
    </location>
</feature>
<dbReference type="PANTHER" id="PTHR21040:SF8">
    <property type="entry name" value="BCDNA.GH04120"/>
    <property type="match status" value="1"/>
</dbReference>
<feature type="domain" description="Glycoside Hydrolase 20C C-terminal" evidence="7">
    <location>
        <begin position="555"/>
        <end position="726"/>
    </location>
</feature>
<dbReference type="InterPro" id="IPR041063">
    <property type="entry name" value="Glyco_H_20C_C"/>
</dbReference>
<evidence type="ECO:0000256" key="5">
    <source>
        <dbReference type="SAM" id="MobiDB-lite"/>
    </source>
</evidence>
<dbReference type="InterPro" id="IPR038901">
    <property type="entry name" value="HEXDC-like"/>
</dbReference>
<comment type="catalytic activity">
    <reaction evidence="1">
        <text>Hydrolysis of terminal non-reducing N-acetyl-D-hexosamine residues in N-acetyl-beta-D-hexosaminides.</text>
        <dbReference type="EC" id="3.2.1.52"/>
    </reaction>
</comment>
<dbReference type="STRING" id="109895.A0A507DU14"/>
<evidence type="ECO:0000313" key="9">
    <source>
        <dbReference type="Proteomes" id="UP000318582"/>
    </source>
</evidence>
<keyword evidence="4" id="KW-0378">Hydrolase</keyword>
<accession>A0A507DU14</accession>
<dbReference type="Gene3D" id="3.20.20.80">
    <property type="entry name" value="Glycosidases"/>
    <property type="match status" value="1"/>
</dbReference>
<comment type="similarity">
    <text evidence="2">Belongs to the glycosyl hydrolase 20 family.</text>
</comment>
<organism evidence="8 9">
    <name type="scientific">Powellomyces hirtus</name>
    <dbReference type="NCBI Taxonomy" id="109895"/>
    <lineage>
        <taxon>Eukaryota</taxon>
        <taxon>Fungi</taxon>
        <taxon>Fungi incertae sedis</taxon>
        <taxon>Chytridiomycota</taxon>
        <taxon>Chytridiomycota incertae sedis</taxon>
        <taxon>Chytridiomycetes</taxon>
        <taxon>Spizellomycetales</taxon>
        <taxon>Powellomycetaceae</taxon>
        <taxon>Powellomyces</taxon>
    </lineage>
</organism>
<name>A0A507DU14_9FUNG</name>
<evidence type="ECO:0000256" key="2">
    <source>
        <dbReference type="ARBA" id="ARBA00006285"/>
    </source>
</evidence>
<dbReference type="InterPro" id="IPR017853">
    <property type="entry name" value="GH"/>
</dbReference>
<dbReference type="Gene3D" id="1.20.120.670">
    <property type="entry name" value="N-acetyl-b-d-glucoasminidase"/>
    <property type="match status" value="1"/>
</dbReference>
<evidence type="ECO:0000259" key="6">
    <source>
        <dbReference type="Pfam" id="PF00728"/>
    </source>
</evidence>
<sequence>MGDVQNDLMDASSQESIVLMSTEDLTPAMGIPDSAARLLTTGTHISGDEHVGHTPSDVMTPTLSFDDLTTLPDAPSSVPFDSAESMDGEGMKQSPAGPRRRSLLPMVLVAEVYPPDISAGLNEIAQHAVHKNFMTEDNMNQIEDAERVPVHFRCDEQLQDGAVFVRPSHAHHCQIPEGEKFVIHVTYKRTCEAFRAVGRMMGVLFDLFGPDELAMRMSWEECAQFESLGVMLDCSRCAVLSVETVLYMLRTCALLGMNTFQLYTEDTFTVPDEPFFGYLRGQFSQEEMTYIDTYAASFGIEVFPCIQTLGHLGQILQWPRFAGVRDTTEVILAGSEETYQLIEKIIDAASAPLKSKRIHIGMDEAHGVGEGRYRQIFGDKDSSEVFLAHLQRVEKICKDRGLQPMVWSDMLFTLAAKNSSLQSYYETSDLPQEMKHNMPEDLNLVYWDYYHTNVDAYLRKIQQHRDLGFEPWVAGGICALPFTIAASDACLKACKRGKVKNVFVTTWGDDGNECDIMSALPGFVYYAEHCYTSEPDVDWNLLRNNFAGICGGNLDDWIYASKIDVPLESMDKTRFPPNVSKWILWNDPFYGFLSPQYQNMNLEAHYEQIATYLRAATSEETVSLYPLNGRLTFPALIAETLTIKCGLRDRLVAAYKSDDPNRQLFELARGTVQNLRQSVDTLWRYHRDRIWLSTYKPFGMEVVELRYGAIRTRLETLQDRILAFCEIDGDVSPSRFTAGIRTAHREELPELDVELREVYTGIGLEIVVDFARAYTPSRALGTG</sequence>
<dbReference type="SUPFAM" id="SSF51445">
    <property type="entry name" value="(Trans)glycosidases"/>
    <property type="match status" value="1"/>
</dbReference>